<evidence type="ECO:0000313" key="4">
    <source>
        <dbReference type="EMBL" id="RHW46833.1"/>
    </source>
</evidence>
<gene>
    <name evidence="4" type="ORF">DS832_04920</name>
</gene>
<evidence type="ECO:0000256" key="1">
    <source>
        <dbReference type="ARBA" id="ARBA00022741"/>
    </source>
</evidence>
<evidence type="ECO:0000313" key="5">
    <source>
        <dbReference type="Proteomes" id="UP000284822"/>
    </source>
</evidence>
<protein>
    <submittedName>
        <fullName evidence="4">ABC transporter ATP-binding protein</fullName>
    </submittedName>
</protein>
<sequence>MIIDVQNLVKRYKELTALNHVNLQVQPGEILGLVGPNGSGKSTLINCILALLKYDRGEIKIFDQPMTPNNYAVKSRIGIVPQEIAVFPELTVQENISYYCGLYIHDHQELTTKVQQAIELVGLKDFVKFYPKQLSGGLARRLNIACGIAHQPELIFLDEPTVAVDPQSRNHILESIKYLNKQGATIVYTTHYMEEVELLCDHIVILDQGQIIAQGTTEELKAMVKNHEKVLLNIPLLTSVQVQTIQQLPAIQQVSYQSQQLEITSADLEQTMLPLLEYLQQEKIVYANIHTQQVSLNDVFLTITGRQLRD</sequence>
<reference evidence="4 5" key="1">
    <citation type="submission" date="2018-07" db="EMBL/GenBank/DDBJ databases">
        <title>Genome sequences of six Lactobacillus spp. isolated from bumble bee guts.</title>
        <authorList>
            <person name="Motta E.V.S."/>
            <person name="Moran N.A."/>
        </authorList>
    </citation>
    <scope>NUCLEOTIDE SEQUENCE [LARGE SCALE GENOMIC DNA]</scope>
    <source>
        <strain evidence="4 5">LV-8.1</strain>
    </source>
</reference>
<dbReference type="PROSITE" id="PS50893">
    <property type="entry name" value="ABC_TRANSPORTER_2"/>
    <property type="match status" value="1"/>
</dbReference>
<dbReference type="InterPro" id="IPR003593">
    <property type="entry name" value="AAA+_ATPase"/>
</dbReference>
<organism evidence="4 5">
    <name type="scientific">Bombilactobacillus bombi</name>
    <dbReference type="NCBI Taxonomy" id="1303590"/>
    <lineage>
        <taxon>Bacteria</taxon>
        <taxon>Bacillati</taxon>
        <taxon>Bacillota</taxon>
        <taxon>Bacilli</taxon>
        <taxon>Lactobacillales</taxon>
        <taxon>Lactobacillaceae</taxon>
        <taxon>Bombilactobacillus</taxon>
    </lineage>
</organism>
<dbReference type="InterPro" id="IPR027417">
    <property type="entry name" value="P-loop_NTPase"/>
</dbReference>
<feature type="domain" description="ABC transporter" evidence="3">
    <location>
        <begin position="3"/>
        <end position="233"/>
    </location>
</feature>
<dbReference type="RefSeq" id="WP_118910646.1">
    <property type="nucleotide sequence ID" value="NZ_QOCS01000009.1"/>
</dbReference>
<keyword evidence="1" id="KW-0547">Nucleotide-binding</keyword>
<dbReference type="Proteomes" id="UP000284822">
    <property type="component" value="Unassembled WGS sequence"/>
</dbReference>
<proteinExistence type="predicted"/>
<keyword evidence="2 4" id="KW-0067">ATP-binding</keyword>
<dbReference type="PANTHER" id="PTHR43582">
    <property type="entry name" value="LINEARMYCIN RESISTANCE ATP-BINDING PROTEIN LNRL"/>
    <property type="match status" value="1"/>
</dbReference>
<dbReference type="PANTHER" id="PTHR43582:SF2">
    <property type="entry name" value="LINEARMYCIN RESISTANCE ATP-BINDING PROTEIN LNRL"/>
    <property type="match status" value="1"/>
</dbReference>
<comment type="caution">
    <text evidence="4">The sequence shown here is derived from an EMBL/GenBank/DDBJ whole genome shotgun (WGS) entry which is preliminary data.</text>
</comment>
<dbReference type="GO" id="GO:0005524">
    <property type="term" value="F:ATP binding"/>
    <property type="evidence" value="ECO:0007669"/>
    <property type="project" value="UniProtKB-KW"/>
</dbReference>
<evidence type="ECO:0000259" key="3">
    <source>
        <dbReference type="PROSITE" id="PS50893"/>
    </source>
</evidence>
<dbReference type="GO" id="GO:0016887">
    <property type="term" value="F:ATP hydrolysis activity"/>
    <property type="evidence" value="ECO:0007669"/>
    <property type="project" value="InterPro"/>
</dbReference>
<dbReference type="InterPro" id="IPR003439">
    <property type="entry name" value="ABC_transporter-like_ATP-bd"/>
</dbReference>
<dbReference type="Gene3D" id="3.40.50.300">
    <property type="entry name" value="P-loop containing nucleotide triphosphate hydrolases"/>
    <property type="match status" value="1"/>
</dbReference>
<accession>A0A3R6VGH3</accession>
<evidence type="ECO:0000256" key="2">
    <source>
        <dbReference type="ARBA" id="ARBA00022840"/>
    </source>
</evidence>
<dbReference type="SUPFAM" id="SSF52540">
    <property type="entry name" value="P-loop containing nucleoside triphosphate hydrolases"/>
    <property type="match status" value="1"/>
</dbReference>
<dbReference type="EMBL" id="QOCS01000009">
    <property type="protein sequence ID" value="RHW46833.1"/>
    <property type="molecule type" value="Genomic_DNA"/>
</dbReference>
<dbReference type="AlphaFoldDB" id="A0A3R6VGH3"/>
<dbReference type="CDD" id="cd03230">
    <property type="entry name" value="ABC_DR_subfamily_A"/>
    <property type="match status" value="1"/>
</dbReference>
<dbReference type="Pfam" id="PF00005">
    <property type="entry name" value="ABC_tran"/>
    <property type="match status" value="1"/>
</dbReference>
<dbReference type="SMART" id="SM00382">
    <property type="entry name" value="AAA"/>
    <property type="match status" value="1"/>
</dbReference>
<name>A0A3R6VGH3_9LACO</name>